<evidence type="ECO:0000313" key="3">
    <source>
        <dbReference type="Proteomes" id="UP001058860"/>
    </source>
</evidence>
<dbReference type="RefSeq" id="WP_353863541.1">
    <property type="nucleotide sequence ID" value="NZ_CP088295.1"/>
</dbReference>
<feature type="region of interest" description="Disordered" evidence="1">
    <location>
        <begin position="1"/>
        <end position="32"/>
    </location>
</feature>
<feature type="compositionally biased region" description="Polar residues" evidence="1">
    <location>
        <begin position="21"/>
        <end position="32"/>
    </location>
</feature>
<name>A0ABY5PEG6_9ACTN</name>
<keyword evidence="3" id="KW-1185">Reference proteome</keyword>
<dbReference type="Proteomes" id="UP001058860">
    <property type="component" value="Chromosome"/>
</dbReference>
<dbReference type="EMBL" id="CP088295">
    <property type="protein sequence ID" value="UUY03026.1"/>
    <property type="molecule type" value="Genomic_DNA"/>
</dbReference>
<gene>
    <name evidence="2" type="ORF">LRS13_20470</name>
</gene>
<evidence type="ECO:0000313" key="2">
    <source>
        <dbReference type="EMBL" id="UUY03026.1"/>
    </source>
</evidence>
<sequence length="79" mass="8145">MTTAALPVRPGARPAAGTDPVGSSSEDVGQAQQQLSELLDAELRAEFGCVVATFEQQVPLLTLVRPGAGRRAPCAVRSA</sequence>
<evidence type="ECO:0000256" key="1">
    <source>
        <dbReference type="SAM" id="MobiDB-lite"/>
    </source>
</evidence>
<accession>A0ABY5PEG6</accession>
<reference evidence="3" key="1">
    <citation type="submission" date="2021-11" db="EMBL/GenBank/DDBJ databases">
        <title>Cultivation dependent microbiological survey of springs from the worlds oldest radium mine currently devoted to the extraction of radon-saturated water.</title>
        <authorList>
            <person name="Kapinusova G."/>
            <person name="Smrhova T."/>
            <person name="Strejcek M."/>
            <person name="Suman J."/>
            <person name="Jani K."/>
            <person name="Pajer P."/>
            <person name="Uhlik O."/>
        </authorList>
    </citation>
    <scope>NUCLEOTIDE SEQUENCE [LARGE SCALE GENOMIC DNA]</scope>
    <source>
        <strain evidence="3">J379</strain>
    </source>
</reference>
<organism evidence="2 3">
    <name type="scientific">Svornostia abyssi</name>
    <dbReference type="NCBI Taxonomy" id="2898438"/>
    <lineage>
        <taxon>Bacteria</taxon>
        <taxon>Bacillati</taxon>
        <taxon>Actinomycetota</taxon>
        <taxon>Thermoleophilia</taxon>
        <taxon>Solirubrobacterales</taxon>
        <taxon>Baekduiaceae</taxon>
        <taxon>Svornostia</taxon>
    </lineage>
</organism>
<protein>
    <submittedName>
        <fullName evidence="2">Uncharacterized protein</fullName>
    </submittedName>
</protein>
<proteinExistence type="predicted"/>